<name>A0A2Z6MAC1_TRISU</name>
<feature type="signal peptide" evidence="1">
    <location>
        <begin position="1"/>
        <end position="28"/>
    </location>
</feature>
<evidence type="ECO:0000313" key="2">
    <source>
        <dbReference type="EMBL" id="GAU22452.1"/>
    </source>
</evidence>
<gene>
    <name evidence="2" type="ORF">TSUD_123390</name>
</gene>
<feature type="chain" id="PRO_5016318544" evidence="1">
    <location>
        <begin position="29"/>
        <end position="263"/>
    </location>
</feature>
<keyword evidence="1" id="KW-0732">Signal</keyword>
<keyword evidence="3" id="KW-1185">Reference proteome</keyword>
<dbReference type="OrthoDB" id="409848at2759"/>
<dbReference type="AlphaFoldDB" id="A0A2Z6MAC1"/>
<organism evidence="2 3">
    <name type="scientific">Trifolium subterraneum</name>
    <name type="common">Subterranean clover</name>
    <dbReference type="NCBI Taxonomy" id="3900"/>
    <lineage>
        <taxon>Eukaryota</taxon>
        <taxon>Viridiplantae</taxon>
        <taxon>Streptophyta</taxon>
        <taxon>Embryophyta</taxon>
        <taxon>Tracheophyta</taxon>
        <taxon>Spermatophyta</taxon>
        <taxon>Magnoliopsida</taxon>
        <taxon>eudicotyledons</taxon>
        <taxon>Gunneridae</taxon>
        <taxon>Pentapetalae</taxon>
        <taxon>rosids</taxon>
        <taxon>fabids</taxon>
        <taxon>Fabales</taxon>
        <taxon>Fabaceae</taxon>
        <taxon>Papilionoideae</taxon>
        <taxon>50 kb inversion clade</taxon>
        <taxon>NPAAA clade</taxon>
        <taxon>Hologalegina</taxon>
        <taxon>IRL clade</taxon>
        <taxon>Trifolieae</taxon>
        <taxon>Trifolium</taxon>
    </lineage>
</organism>
<proteinExistence type="predicted"/>
<dbReference type="PANTHER" id="PTHR38360:SF1">
    <property type="entry name" value="F12P19.7"/>
    <property type="match status" value="1"/>
</dbReference>
<protein>
    <submittedName>
        <fullName evidence="2">Uncharacterized protein</fullName>
    </submittedName>
</protein>
<reference evidence="3" key="1">
    <citation type="journal article" date="2017" name="Front. Plant Sci.">
        <title>Climate Clever Clovers: New Paradigm to Reduce the Environmental Footprint of Ruminants by Breeding Low Methanogenic Forages Utilizing Haplotype Variation.</title>
        <authorList>
            <person name="Kaur P."/>
            <person name="Appels R."/>
            <person name="Bayer P.E."/>
            <person name="Keeble-Gagnere G."/>
            <person name="Wang J."/>
            <person name="Hirakawa H."/>
            <person name="Shirasawa K."/>
            <person name="Vercoe P."/>
            <person name="Stefanova K."/>
            <person name="Durmic Z."/>
            <person name="Nichols P."/>
            <person name="Revell C."/>
            <person name="Isobe S.N."/>
            <person name="Edwards D."/>
            <person name="Erskine W."/>
        </authorList>
    </citation>
    <scope>NUCLEOTIDE SEQUENCE [LARGE SCALE GENOMIC DNA]</scope>
    <source>
        <strain evidence="3">cv. Daliak</strain>
    </source>
</reference>
<sequence>MDSAPCSWLQAIFFLALVWLFNYGSVDGVSVTVKVGNFSKVEDAVNFHIYYGQTFKVIKNAVDGQSYLLLQHLGLLESLKGITSDTVASPCVLKLYKEGKIEMLNKSDYKMLSQFSAHFFGDTDQQPACNFATSVPFSEDTPLQRAEWIKFIGAFANVESRANQVYTTVKENYLCLAEIAKTRTSFKPTVAWMKYDHGVWSFTKEAYYLKIVLVFPFLQTQAYGDTINGFKAPLLGEALINISPEMCDRDTSSTLDPTIVPCG</sequence>
<evidence type="ECO:0000256" key="1">
    <source>
        <dbReference type="SAM" id="SignalP"/>
    </source>
</evidence>
<dbReference type="PANTHER" id="PTHR38360">
    <property type="entry name" value="OS03G0120000 PROTEIN"/>
    <property type="match status" value="1"/>
</dbReference>
<accession>A0A2Z6MAC1</accession>
<dbReference type="Proteomes" id="UP000242715">
    <property type="component" value="Unassembled WGS sequence"/>
</dbReference>
<evidence type="ECO:0000313" key="3">
    <source>
        <dbReference type="Proteomes" id="UP000242715"/>
    </source>
</evidence>
<dbReference type="EMBL" id="DF973247">
    <property type="protein sequence ID" value="GAU22452.1"/>
    <property type="molecule type" value="Genomic_DNA"/>
</dbReference>